<keyword evidence="2" id="KW-1185">Reference proteome</keyword>
<comment type="caution">
    <text evidence="1">The sequence shown here is derived from an EMBL/GenBank/DDBJ whole genome shotgun (WGS) entry which is preliminary data.</text>
</comment>
<reference evidence="1" key="1">
    <citation type="submission" date="2020-08" db="EMBL/GenBank/DDBJ databases">
        <title>Multicomponent nature underlies the extraordinary mechanical properties of spider dragline silk.</title>
        <authorList>
            <person name="Kono N."/>
            <person name="Nakamura H."/>
            <person name="Mori M."/>
            <person name="Yoshida Y."/>
            <person name="Ohtoshi R."/>
            <person name="Malay A.D."/>
            <person name="Moran D.A.P."/>
            <person name="Tomita M."/>
            <person name="Numata K."/>
            <person name="Arakawa K."/>
        </authorList>
    </citation>
    <scope>NUCLEOTIDE SEQUENCE</scope>
</reference>
<name>A0A8X6MJH2_9ARAC</name>
<gene>
    <name evidence="1" type="ORF">TNIN_80381</name>
</gene>
<sequence>MLFLLVELSLPEETSVAWERNRSADDSDQGKIITEKRTLSQEQNSSTVQKNIEVKELPIQHNEALANLFKFPNVVLQILCQREGKALNIKRAIIGSQRSYILLTTAEEMKYSSKWTEENIIEEVPKGEIQLLFAC</sequence>
<dbReference type="AlphaFoldDB" id="A0A8X6MJH2"/>
<dbReference type="Proteomes" id="UP000886998">
    <property type="component" value="Unassembled WGS sequence"/>
</dbReference>
<dbReference type="EMBL" id="BMAV01027256">
    <property type="protein sequence ID" value="GFS57598.1"/>
    <property type="molecule type" value="Genomic_DNA"/>
</dbReference>
<proteinExistence type="predicted"/>
<dbReference type="OrthoDB" id="6436159at2759"/>
<evidence type="ECO:0000313" key="2">
    <source>
        <dbReference type="Proteomes" id="UP000886998"/>
    </source>
</evidence>
<accession>A0A8X6MJH2</accession>
<organism evidence="1 2">
    <name type="scientific">Trichonephila inaurata madagascariensis</name>
    <dbReference type="NCBI Taxonomy" id="2747483"/>
    <lineage>
        <taxon>Eukaryota</taxon>
        <taxon>Metazoa</taxon>
        <taxon>Ecdysozoa</taxon>
        <taxon>Arthropoda</taxon>
        <taxon>Chelicerata</taxon>
        <taxon>Arachnida</taxon>
        <taxon>Araneae</taxon>
        <taxon>Araneomorphae</taxon>
        <taxon>Entelegynae</taxon>
        <taxon>Araneoidea</taxon>
        <taxon>Nephilidae</taxon>
        <taxon>Trichonephila</taxon>
        <taxon>Trichonephila inaurata</taxon>
    </lineage>
</organism>
<evidence type="ECO:0000313" key="1">
    <source>
        <dbReference type="EMBL" id="GFS57598.1"/>
    </source>
</evidence>
<protein>
    <submittedName>
        <fullName evidence="1">Uncharacterized protein</fullName>
    </submittedName>
</protein>